<name>A0A437A1Z5_ARTFL</name>
<dbReference type="InterPro" id="IPR032466">
    <property type="entry name" value="Metal_Hydrolase"/>
</dbReference>
<dbReference type="Proteomes" id="UP000283090">
    <property type="component" value="Unassembled WGS sequence"/>
</dbReference>
<accession>A0A437A1Z5</accession>
<gene>
    <name evidence="1" type="ORF">DFL_003453</name>
</gene>
<evidence type="ECO:0000313" key="2">
    <source>
        <dbReference type="Proteomes" id="UP000283090"/>
    </source>
</evidence>
<organism evidence="1 2">
    <name type="scientific">Arthrobotrys flagrans</name>
    <name type="common">Nematode-trapping fungus</name>
    <name type="synonym">Trichothecium flagrans</name>
    <dbReference type="NCBI Taxonomy" id="97331"/>
    <lineage>
        <taxon>Eukaryota</taxon>
        <taxon>Fungi</taxon>
        <taxon>Dikarya</taxon>
        <taxon>Ascomycota</taxon>
        <taxon>Pezizomycotina</taxon>
        <taxon>Orbiliomycetes</taxon>
        <taxon>Orbiliales</taxon>
        <taxon>Orbiliaceae</taxon>
        <taxon>Arthrobotrys</taxon>
    </lineage>
</organism>
<reference evidence="1 2" key="1">
    <citation type="submission" date="2019-01" db="EMBL/GenBank/DDBJ databases">
        <title>Intercellular communication is required for trap formation in the nematode-trapping fungus Duddingtonia flagrans.</title>
        <authorList>
            <person name="Youssar L."/>
            <person name="Wernet V."/>
            <person name="Hensel N."/>
            <person name="Hildebrandt H.-G."/>
            <person name="Fischer R."/>
        </authorList>
    </citation>
    <scope>NUCLEOTIDE SEQUENCE [LARGE SCALE GENOMIC DNA]</scope>
    <source>
        <strain evidence="1 2">CBS H-5679</strain>
    </source>
</reference>
<dbReference type="SUPFAM" id="SSF51556">
    <property type="entry name" value="Metallo-dependent hydrolases"/>
    <property type="match status" value="1"/>
</dbReference>
<dbReference type="STRING" id="97331.A0A437A1Z5"/>
<dbReference type="AlphaFoldDB" id="A0A437A1Z5"/>
<dbReference type="RefSeq" id="XP_067490666.1">
    <property type="nucleotide sequence ID" value="XM_067632393.1"/>
</dbReference>
<evidence type="ECO:0008006" key="3">
    <source>
        <dbReference type="Google" id="ProtNLM"/>
    </source>
</evidence>
<dbReference type="VEuPathDB" id="FungiDB:DFL_003453"/>
<dbReference type="OrthoDB" id="194468at2759"/>
<dbReference type="GeneID" id="93585764"/>
<dbReference type="Gene3D" id="3.20.20.140">
    <property type="entry name" value="Metal-dependent hydrolases"/>
    <property type="match status" value="1"/>
</dbReference>
<proteinExistence type="predicted"/>
<evidence type="ECO:0000313" key="1">
    <source>
        <dbReference type="EMBL" id="RVD85122.1"/>
    </source>
</evidence>
<sequence length="154" mass="16693">MRRSMLLKGGTALIHDENDDDVIVVVVVVARKTDILVSGGKIEKLETPLKLETLMVLIAPVNLFRPALLMPTLVVGKRSNLTAHLFGPGDVYLGELGGLKELIDPGVTTVVDHCHAVYSPEHANAALKATVESGIRLVFRYSTEWNKTHSLTGS</sequence>
<dbReference type="EMBL" id="SAEB01000006">
    <property type="protein sequence ID" value="RVD85122.1"/>
    <property type="molecule type" value="Genomic_DNA"/>
</dbReference>
<comment type="caution">
    <text evidence="1">The sequence shown here is derived from an EMBL/GenBank/DDBJ whole genome shotgun (WGS) entry which is preliminary data.</text>
</comment>
<keyword evidence="2" id="KW-1185">Reference proteome</keyword>
<protein>
    <recommendedName>
        <fullName evidence="3">Amidohydrolase-related domain-containing protein</fullName>
    </recommendedName>
</protein>